<reference evidence="12" key="2">
    <citation type="submission" date="1997-10" db="EMBL/GenBank/DDBJ databases">
        <authorList>
            <person name="Breuner A.G."/>
        </authorList>
    </citation>
    <scope>NUCLEOTIDE SEQUENCE</scope>
    <source>
        <strain evidence="12">3107</strain>
    </source>
</reference>
<dbReference type="GO" id="GO:0005886">
    <property type="term" value="C:plasma membrane"/>
    <property type="evidence" value="ECO:0007669"/>
    <property type="project" value="UniProtKB-SubCell"/>
</dbReference>
<dbReference type="AlphaFoldDB" id="O86277"/>
<evidence type="ECO:0000256" key="8">
    <source>
        <dbReference type="ARBA" id="ARBA00023287"/>
    </source>
</evidence>
<keyword evidence="3" id="KW-1003">Cell membrane</keyword>
<protein>
    <submittedName>
        <fullName evidence="11">Competence protein ComGC</fullName>
    </submittedName>
    <submittedName>
        <fullName evidence="12">Orf125 protein</fullName>
    </submittedName>
</protein>
<reference evidence="12" key="1">
    <citation type="journal article" date="1994" name="J. Bacteriol.">
        <title>Characterization of the temperate phage TP901-1 and its site-specific integration into Lactococcus lactis subsp. cremoris strains.</title>
        <authorList>
            <person name="Christiansen B."/>
            <person name="Johnsen M.G."/>
            <person name="Stenby E."/>
            <person name="Vogensen F.K."/>
            <person name="Hammer K."/>
        </authorList>
    </citation>
    <scope>NUCLEOTIDE SEQUENCE</scope>
    <source>
        <strain evidence="12">3107</strain>
    </source>
</reference>
<evidence type="ECO:0000256" key="5">
    <source>
        <dbReference type="ARBA" id="ARBA00022692"/>
    </source>
</evidence>
<dbReference type="Pfam" id="PF07963">
    <property type="entry name" value="N_methyl"/>
    <property type="match status" value="1"/>
</dbReference>
<reference evidence="12" key="3">
    <citation type="journal article" date="2001" name="Microbiology">
        <title>Nucleotide sequence of almost 5kb of the Lactococcus lactis subsp. cremoris 3107 chromosome.</title>
        <authorList>
            <person name="Breuner A."/>
            <person name="Brondsted L."/>
            <person name="Hammer K."/>
        </authorList>
    </citation>
    <scope>NUCLEOTIDE SEQUENCE</scope>
    <source>
        <strain evidence="12">3107</strain>
    </source>
</reference>
<dbReference type="EMBL" id="Y15043">
    <property type="protein sequence ID" value="CAA75317.1"/>
    <property type="molecule type" value="Genomic_DNA"/>
</dbReference>
<dbReference type="InterPro" id="IPR016940">
    <property type="entry name" value="ComGC"/>
</dbReference>
<evidence type="ECO:0000256" key="3">
    <source>
        <dbReference type="ARBA" id="ARBA00022475"/>
    </source>
</evidence>
<evidence type="ECO:0000256" key="10">
    <source>
        <dbReference type="SAM" id="Phobius"/>
    </source>
</evidence>
<dbReference type="SUPFAM" id="SSF54523">
    <property type="entry name" value="Pili subunits"/>
    <property type="match status" value="1"/>
</dbReference>
<proteinExistence type="inferred from homology"/>
<evidence type="ECO:0000256" key="2">
    <source>
        <dbReference type="ARBA" id="ARBA00004241"/>
    </source>
</evidence>
<keyword evidence="8" id="KW-0178">Competence</keyword>
<dbReference type="NCBIfam" id="NF040999">
    <property type="entry name" value="pilin_ComGC"/>
    <property type="match status" value="1"/>
</dbReference>
<dbReference type="PIRSF" id="PIRSF029928">
    <property type="entry name" value="Late_competence_ComGC"/>
    <property type="match status" value="1"/>
</dbReference>
<keyword evidence="7 10" id="KW-0472">Membrane</keyword>
<comment type="subcellular location">
    <subcellularLocation>
        <location evidence="1">Cell membrane</location>
        <topology evidence="1">Single-pass membrane protein</topology>
    </subcellularLocation>
    <subcellularLocation>
        <location evidence="2">Cell surface</location>
    </subcellularLocation>
</comment>
<evidence type="ECO:0000256" key="6">
    <source>
        <dbReference type="ARBA" id="ARBA00022989"/>
    </source>
</evidence>
<evidence type="ECO:0000256" key="1">
    <source>
        <dbReference type="ARBA" id="ARBA00004162"/>
    </source>
</evidence>
<dbReference type="GO" id="GO:0009986">
    <property type="term" value="C:cell surface"/>
    <property type="evidence" value="ECO:0007669"/>
    <property type="project" value="UniProtKB-SubCell"/>
</dbReference>
<dbReference type="PATRIC" id="fig|1359.33.peg.2212"/>
<gene>
    <name evidence="12" type="primary">orf125</name>
    <name evidence="11" type="synonym">comGC</name>
    <name evidence="11" type="ORF">LLC_19240</name>
</gene>
<dbReference type="Proteomes" id="UP000595253">
    <property type="component" value="Chromosome"/>
</dbReference>
<evidence type="ECO:0000313" key="12">
    <source>
        <dbReference type="EMBL" id="CAA75317.1"/>
    </source>
</evidence>
<keyword evidence="4" id="KW-0488">Methylation</keyword>
<dbReference type="GO" id="GO:0015627">
    <property type="term" value="C:type II protein secretion system complex"/>
    <property type="evidence" value="ECO:0007669"/>
    <property type="project" value="InterPro"/>
</dbReference>
<keyword evidence="6 10" id="KW-1133">Transmembrane helix</keyword>
<reference evidence="11 13" key="4">
    <citation type="submission" date="2020-12" db="EMBL/GenBank/DDBJ databases">
        <title>Complete genome sequence of lactococcus lactis subsp. cremoris strain EPSC and strain G3-2.</title>
        <authorList>
            <person name="Kita K."/>
            <person name="Ishikawa S."/>
        </authorList>
    </citation>
    <scope>NUCLEOTIDE SEQUENCE [LARGE SCALE GENOMIC DNA]</scope>
    <source>
        <strain evidence="11 13">EPSC</strain>
    </source>
</reference>
<evidence type="ECO:0000313" key="13">
    <source>
        <dbReference type="Proteomes" id="UP000595253"/>
    </source>
</evidence>
<evidence type="ECO:0000313" key="11">
    <source>
        <dbReference type="EMBL" id="BCO06684.1"/>
    </source>
</evidence>
<evidence type="ECO:0000256" key="7">
    <source>
        <dbReference type="ARBA" id="ARBA00023136"/>
    </source>
</evidence>
<dbReference type="GO" id="GO:0015628">
    <property type="term" value="P:protein secretion by the type II secretion system"/>
    <property type="evidence" value="ECO:0007669"/>
    <property type="project" value="InterPro"/>
</dbReference>
<dbReference type="PRINTS" id="PR00813">
    <property type="entry name" value="BCTERIALGSPG"/>
</dbReference>
<dbReference type="InterPro" id="IPR045584">
    <property type="entry name" value="Pilin-like"/>
</dbReference>
<dbReference type="InterPro" id="IPR012902">
    <property type="entry name" value="N_methyl_site"/>
</dbReference>
<comment type="similarity">
    <text evidence="9">Belongs to the ComGC family.</text>
</comment>
<keyword evidence="5 10" id="KW-0812">Transmembrane</keyword>
<sequence length="125" mass="14372">MKIENITLIMIKALSLIKIHGRKLWQKKQKAFTLIEMLIVLAIISILILLFVPNLIKEKAQVQKTGEAAVVKVVESQAQLYELDHDNDKPNLSELLSAGMITQKQVTAYDDYYDQNKNEQRNFDD</sequence>
<dbReference type="Gene3D" id="3.30.700.10">
    <property type="entry name" value="Glycoprotein, Type 4 Pilin"/>
    <property type="match status" value="1"/>
</dbReference>
<dbReference type="GO" id="GO:0030420">
    <property type="term" value="P:establishment of competence for transformation"/>
    <property type="evidence" value="ECO:0007669"/>
    <property type="project" value="UniProtKB-KW"/>
</dbReference>
<evidence type="ECO:0000256" key="4">
    <source>
        <dbReference type="ARBA" id="ARBA00022481"/>
    </source>
</evidence>
<name>O86277_LACLC</name>
<accession>O86277</accession>
<evidence type="ECO:0000256" key="9">
    <source>
        <dbReference type="ARBA" id="ARBA00043982"/>
    </source>
</evidence>
<dbReference type="EMBL" id="AP024222">
    <property type="protein sequence ID" value="BCO06684.1"/>
    <property type="molecule type" value="Genomic_DNA"/>
</dbReference>
<feature type="transmembrane region" description="Helical" evidence="10">
    <location>
        <begin position="31"/>
        <end position="52"/>
    </location>
</feature>
<dbReference type="InterPro" id="IPR000983">
    <property type="entry name" value="Bac_GSPG_pilin"/>
</dbReference>
<dbReference type="NCBIfam" id="TIGR02532">
    <property type="entry name" value="IV_pilin_GFxxxE"/>
    <property type="match status" value="1"/>
</dbReference>
<organism evidence="12">
    <name type="scientific">Lactococcus lactis subsp. cremoris</name>
    <name type="common">Streptococcus cremoris</name>
    <dbReference type="NCBI Taxonomy" id="1359"/>
    <lineage>
        <taxon>Bacteria</taxon>
        <taxon>Bacillati</taxon>
        <taxon>Bacillota</taxon>
        <taxon>Bacilli</taxon>
        <taxon>Lactobacillales</taxon>
        <taxon>Streptococcaceae</taxon>
        <taxon>Lactococcus</taxon>
    </lineage>
</organism>